<keyword evidence="2" id="KW-1185">Reference proteome</keyword>
<dbReference type="Proteomes" id="UP000239089">
    <property type="component" value="Unassembled WGS sequence"/>
</dbReference>
<accession>A0A2S6NA38</accession>
<organism evidence="1 2">
    <name type="scientific">Rhodoblastus sphagnicola</name>
    <dbReference type="NCBI Taxonomy" id="333368"/>
    <lineage>
        <taxon>Bacteria</taxon>
        <taxon>Pseudomonadati</taxon>
        <taxon>Pseudomonadota</taxon>
        <taxon>Alphaproteobacteria</taxon>
        <taxon>Hyphomicrobiales</taxon>
        <taxon>Rhodoblastaceae</taxon>
        <taxon>Rhodoblastus</taxon>
    </lineage>
</organism>
<reference evidence="1 2" key="1">
    <citation type="journal article" date="2018" name="Arch. Microbiol.">
        <title>New insights into the metabolic potential of the phototrophic purple bacterium Rhodopila globiformis DSM 161(T) from its draft genome sequence and evidence for a vanadium-dependent nitrogenase.</title>
        <authorList>
            <person name="Imhoff J.F."/>
            <person name="Rahn T."/>
            <person name="Kunzel S."/>
            <person name="Neulinger S.C."/>
        </authorList>
    </citation>
    <scope>NUCLEOTIDE SEQUENCE [LARGE SCALE GENOMIC DNA]</scope>
    <source>
        <strain evidence="1 2">DSM 16996</strain>
    </source>
</reference>
<protein>
    <recommendedName>
        <fullName evidence="3">Type II toxin-antitoxin system HicA family toxin</fullName>
    </recommendedName>
</protein>
<proteinExistence type="predicted"/>
<evidence type="ECO:0000313" key="1">
    <source>
        <dbReference type="EMBL" id="PPQ31485.1"/>
    </source>
</evidence>
<comment type="caution">
    <text evidence="1">The sequence shown here is derived from an EMBL/GenBank/DDBJ whole genome shotgun (WGS) entry which is preliminary data.</text>
</comment>
<dbReference type="EMBL" id="NHSJ01000057">
    <property type="protein sequence ID" value="PPQ31485.1"/>
    <property type="molecule type" value="Genomic_DNA"/>
</dbReference>
<gene>
    <name evidence="1" type="ORF">CCR94_09320</name>
</gene>
<evidence type="ECO:0000313" key="2">
    <source>
        <dbReference type="Proteomes" id="UP000239089"/>
    </source>
</evidence>
<dbReference type="AlphaFoldDB" id="A0A2S6NA38"/>
<evidence type="ECO:0008006" key="3">
    <source>
        <dbReference type="Google" id="ProtNLM"/>
    </source>
</evidence>
<sequence>MELLRKREMEGQVHQHSRKILHAFFAHPIAGNIDFKDAEQALVGLGAVVEQKHGNKVEITLHGQKATLHHHNHTLTREDIVHVRKWLESCGITAESFPEA</sequence>
<name>A0A2S6NA38_9HYPH</name>